<dbReference type="InterPro" id="IPR047831">
    <property type="entry name" value="GPR180/TMEM145"/>
</dbReference>
<feature type="compositionally biased region" description="Polar residues" evidence="1">
    <location>
        <begin position="156"/>
        <end position="173"/>
    </location>
</feature>
<evidence type="ECO:0000313" key="5">
    <source>
        <dbReference type="Proteomes" id="UP000649617"/>
    </source>
</evidence>
<feature type="transmembrane region" description="Helical" evidence="2">
    <location>
        <begin position="24"/>
        <end position="42"/>
    </location>
</feature>
<evidence type="ECO:0000313" key="4">
    <source>
        <dbReference type="EMBL" id="CAE7310072.1"/>
    </source>
</evidence>
<organism evidence="4 5">
    <name type="scientific">Symbiodinium pilosum</name>
    <name type="common">Dinoflagellate</name>
    <dbReference type="NCBI Taxonomy" id="2952"/>
    <lineage>
        <taxon>Eukaryota</taxon>
        <taxon>Sar</taxon>
        <taxon>Alveolata</taxon>
        <taxon>Dinophyceae</taxon>
        <taxon>Suessiales</taxon>
        <taxon>Symbiodiniaceae</taxon>
        <taxon>Symbiodinium</taxon>
    </lineage>
</organism>
<evidence type="ECO:0000256" key="2">
    <source>
        <dbReference type="SAM" id="Phobius"/>
    </source>
</evidence>
<feature type="transmembrane region" description="Helical" evidence="2">
    <location>
        <begin position="123"/>
        <end position="140"/>
    </location>
</feature>
<dbReference type="InterPro" id="IPR019336">
    <property type="entry name" value="GPR180/TMEM145_TM"/>
</dbReference>
<proteinExistence type="predicted"/>
<dbReference type="EMBL" id="CAJNIZ010011007">
    <property type="protein sequence ID" value="CAE7310072.1"/>
    <property type="molecule type" value="Genomic_DNA"/>
</dbReference>
<reference evidence="4" key="1">
    <citation type="submission" date="2021-02" db="EMBL/GenBank/DDBJ databases">
        <authorList>
            <person name="Dougan E. K."/>
            <person name="Rhodes N."/>
            <person name="Thang M."/>
            <person name="Chan C."/>
        </authorList>
    </citation>
    <scope>NUCLEOTIDE SEQUENCE</scope>
</reference>
<dbReference type="GO" id="GO:0019236">
    <property type="term" value="P:response to pheromone"/>
    <property type="evidence" value="ECO:0007669"/>
    <property type="project" value="InterPro"/>
</dbReference>
<dbReference type="OrthoDB" id="429400at2759"/>
<protein>
    <submittedName>
        <fullName evidence="4">Gpr180 protein</fullName>
    </submittedName>
</protein>
<dbReference type="PANTHER" id="PTHR23252">
    <property type="entry name" value="INTIMAL THICKNESS RECEPTOR-RELATED"/>
    <property type="match status" value="1"/>
</dbReference>
<dbReference type="GO" id="GO:0007186">
    <property type="term" value="P:G protein-coupled receptor signaling pathway"/>
    <property type="evidence" value="ECO:0007669"/>
    <property type="project" value="InterPro"/>
</dbReference>
<gene>
    <name evidence="4" type="primary">gpr180</name>
    <name evidence="4" type="ORF">SPIL2461_LOCUS7027</name>
</gene>
<feature type="region of interest" description="Disordered" evidence="1">
    <location>
        <begin position="156"/>
        <end position="183"/>
    </location>
</feature>
<keyword evidence="2" id="KW-1133">Transmembrane helix</keyword>
<dbReference type="AlphaFoldDB" id="A0A812NJJ9"/>
<dbReference type="Pfam" id="PF10192">
    <property type="entry name" value="GPR180-TMEM145_TM"/>
    <property type="match status" value="1"/>
</dbReference>
<feature type="transmembrane region" description="Helical" evidence="2">
    <location>
        <begin position="57"/>
        <end position="77"/>
    </location>
</feature>
<feature type="domain" description="GPR180/TMEM145 transmembrane" evidence="3">
    <location>
        <begin position="1"/>
        <end position="133"/>
    </location>
</feature>
<evidence type="ECO:0000256" key="1">
    <source>
        <dbReference type="SAM" id="MobiDB-lite"/>
    </source>
</evidence>
<evidence type="ECO:0000259" key="3">
    <source>
        <dbReference type="Pfam" id="PF10192"/>
    </source>
</evidence>
<accession>A0A812NJJ9</accession>
<keyword evidence="5" id="KW-1185">Reference proteome</keyword>
<dbReference type="PANTHER" id="PTHR23252:SF24">
    <property type="entry name" value="TRANSMEMBRANE PROTEIN 145"/>
    <property type="match status" value="1"/>
</dbReference>
<keyword evidence="2" id="KW-0812">Transmembrane</keyword>
<dbReference type="Proteomes" id="UP000649617">
    <property type="component" value="Unassembled WGS sequence"/>
</dbReference>
<keyword evidence="2" id="KW-0472">Membrane</keyword>
<comment type="caution">
    <text evidence="4">The sequence shown here is derived from an EMBL/GenBank/DDBJ whole genome shotgun (WGS) entry which is preliminary data.</text>
</comment>
<name>A0A812NJJ9_SYMPI</name>
<feature type="transmembrane region" description="Helical" evidence="2">
    <location>
        <begin position="97"/>
        <end position="117"/>
    </location>
</feature>
<sequence length="183" mass="20664">MSTLLLLIGYGYTLLPVDIAPEKVLLIFGVAAVVHAILVLLIKGEDDADKFHDYESFAGKILLALRLMLFVGFLWALHGTMEDAPFRVRRFLTKFGLIGTVYFIGPPFLVLVVSFIAPYWRPPILTSCLILMQIGTAWWLNRLFLSRGEFFEVSELNSSSLPGGTPRSNTPRNSPRYDRDKRD</sequence>